<feature type="domain" description="MATH" evidence="2">
    <location>
        <begin position="24"/>
        <end position="154"/>
    </location>
</feature>
<evidence type="ECO:0000259" key="2">
    <source>
        <dbReference type="PROSITE" id="PS50144"/>
    </source>
</evidence>
<keyword evidence="1" id="KW-0812">Transmembrane</keyword>
<dbReference type="EMBL" id="OZ075131">
    <property type="protein sequence ID" value="CAL4979477.1"/>
    <property type="molecule type" value="Genomic_DNA"/>
</dbReference>
<sequence length="210" mass="23321">MAAYSNAAATVGGSASTISAEMATGYHIMKIKKYSKTKGSYGVGESINSSMFSVGGHRWFIGYFPDGYTEDGADWIGFDLFLHDPSPDVQVKARYVFSLLDQAGKPVPGYTPVSSIETFSSAIPSWGFEKFIERAELEVSPYLNNDSFRVRCDVTVFKESRDDDGDAVCKEESLGQVTTKKGSRRAPRILRFVMFFMVLFAAYYWVTSMC</sequence>
<evidence type="ECO:0000313" key="4">
    <source>
        <dbReference type="Proteomes" id="UP001497457"/>
    </source>
</evidence>
<dbReference type="Pfam" id="PF22486">
    <property type="entry name" value="MATH_2"/>
    <property type="match status" value="1"/>
</dbReference>
<dbReference type="AlphaFoldDB" id="A0ABC9AJB4"/>
<evidence type="ECO:0000256" key="1">
    <source>
        <dbReference type="SAM" id="Phobius"/>
    </source>
</evidence>
<feature type="transmembrane region" description="Helical" evidence="1">
    <location>
        <begin position="189"/>
        <end position="206"/>
    </location>
</feature>
<dbReference type="Gene3D" id="2.60.210.10">
    <property type="entry name" value="Apoptosis, Tumor Necrosis Factor Receptor Associated Protein 2, Chain A"/>
    <property type="match status" value="1"/>
</dbReference>
<keyword evidence="4" id="KW-1185">Reference proteome</keyword>
<gene>
    <name evidence="3" type="ORF">URODEC1_LOCUS55270</name>
</gene>
<keyword evidence="1" id="KW-0472">Membrane</keyword>
<dbReference type="SUPFAM" id="SSF49599">
    <property type="entry name" value="TRAF domain-like"/>
    <property type="match status" value="1"/>
</dbReference>
<organism evidence="3 4">
    <name type="scientific">Urochloa decumbens</name>
    <dbReference type="NCBI Taxonomy" id="240449"/>
    <lineage>
        <taxon>Eukaryota</taxon>
        <taxon>Viridiplantae</taxon>
        <taxon>Streptophyta</taxon>
        <taxon>Embryophyta</taxon>
        <taxon>Tracheophyta</taxon>
        <taxon>Spermatophyta</taxon>
        <taxon>Magnoliopsida</taxon>
        <taxon>Liliopsida</taxon>
        <taxon>Poales</taxon>
        <taxon>Poaceae</taxon>
        <taxon>PACMAD clade</taxon>
        <taxon>Panicoideae</taxon>
        <taxon>Panicodae</taxon>
        <taxon>Paniceae</taxon>
        <taxon>Melinidinae</taxon>
        <taxon>Urochloa</taxon>
    </lineage>
</organism>
<dbReference type="PANTHER" id="PTHR26379">
    <property type="entry name" value="BTB/POZ AND MATH DOMAIN-CONTAINING PROTEIN 1"/>
    <property type="match status" value="1"/>
</dbReference>
<dbReference type="Proteomes" id="UP001497457">
    <property type="component" value="Chromosome 21rd"/>
</dbReference>
<protein>
    <recommendedName>
        <fullName evidence="2">MATH domain-containing protein</fullName>
    </recommendedName>
</protein>
<dbReference type="InterPro" id="IPR045005">
    <property type="entry name" value="BPM1-6"/>
</dbReference>
<keyword evidence="1" id="KW-1133">Transmembrane helix</keyword>
<dbReference type="InterPro" id="IPR002083">
    <property type="entry name" value="MATH/TRAF_dom"/>
</dbReference>
<dbReference type="InterPro" id="IPR008974">
    <property type="entry name" value="TRAF-like"/>
</dbReference>
<dbReference type="PANTHER" id="PTHR26379:SF450">
    <property type="entry name" value="MATH DOMAIN-CONTAINING PROTEIN"/>
    <property type="match status" value="1"/>
</dbReference>
<dbReference type="CDD" id="cd00121">
    <property type="entry name" value="MATH"/>
    <property type="match status" value="1"/>
</dbReference>
<dbReference type="PROSITE" id="PS50144">
    <property type="entry name" value="MATH"/>
    <property type="match status" value="1"/>
</dbReference>
<evidence type="ECO:0000313" key="3">
    <source>
        <dbReference type="EMBL" id="CAL4979477.1"/>
    </source>
</evidence>
<proteinExistence type="predicted"/>
<reference evidence="3" key="1">
    <citation type="submission" date="2024-10" db="EMBL/GenBank/DDBJ databases">
        <authorList>
            <person name="Ryan C."/>
        </authorList>
    </citation>
    <scope>NUCLEOTIDE SEQUENCE [LARGE SCALE GENOMIC DNA]</scope>
</reference>
<accession>A0ABC9AJB4</accession>
<name>A0ABC9AJB4_9POAL</name>